<dbReference type="PROSITE" id="PS50126">
    <property type="entry name" value="S1"/>
    <property type="match status" value="1"/>
</dbReference>
<dbReference type="InterPro" id="IPR010213">
    <property type="entry name" value="TF_NusA"/>
</dbReference>
<dbReference type="HAMAP" id="MF_00945_B">
    <property type="entry name" value="NusA_B"/>
    <property type="match status" value="1"/>
</dbReference>
<dbReference type="EMBL" id="AWEZ01000060">
    <property type="protein sequence ID" value="ERL07215.1"/>
    <property type="molecule type" value="Genomic_DNA"/>
</dbReference>
<dbReference type="InterPro" id="IPR025249">
    <property type="entry name" value="TF_NusA_KH_1st"/>
</dbReference>
<dbReference type="OrthoDB" id="9807233at2"/>
<dbReference type="InterPro" id="IPR003029">
    <property type="entry name" value="S1_domain"/>
</dbReference>
<dbReference type="Pfam" id="PF08529">
    <property type="entry name" value="NusA_N"/>
    <property type="match status" value="1"/>
</dbReference>
<dbReference type="Gene3D" id="2.40.50.140">
    <property type="entry name" value="Nucleic acid-binding proteins"/>
    <property type="match status" value="1"/>
</dbReference>
<dbReference type="Pfam" id="PF26594">
    <property type="entry name" value="KH_NusA_2nd"/>
    <property type="match status" value="1"/>
</dbReference>
<dbReference type="Gene3D" id="3.30.300.20">
    <property type="match status" value="2"/>
</dbReference>
<dbReference type="Pfam" id="PF13184">
    <property type="entry name" value="KH_NusA_1st"/>
    <property type="match status" value="1"/>
</dbReference>
<dbReference type="Gene3D" id="3.30.1480.10">
    <property type="entry name" value="NusA, N-terminal domain"/>
    <property type="match status" value="1"/>
</dbReference>
<dbReference type="FunFam" id="3.30.300.20:FF:000002">
    <property type="entry name" value="Transcription termination/antitermination protein NusA"/>
    <property type="match status" value="1"/>
</dbReference>
<evidence type="ECO:0000256" key="3">
    <source>
        <dbReference type="ARBA" id="ARBA00022814"/>
    </source>
</evidence>
<sequence>MASEMMEALMALCEEKHIDQLELIDRLEASLAESYAKVLKLPFGARVTIDRATGKVYVYELEPDDDSMDEEGNYTHFFEKDVTPRDTSRIAAQHAKNVISEMVRNSAREQIFEEFSERIGDIITGTVLQTTPDFAIIKIREGVEAELPYFDLNRFPNERNERPQGERYMHNQRIRAIIIDVRDPNSKEQPVSGSRQRPTIVVSRTHPDLIRRLFELEVPEVYGGVVEIRSIAREPGVRSKVAVSSIDDRLDPVGACVGPKGSRVRTVVSELRGERVDVVLWSDDLATCVANALSPARVSRVIVSDEDNHATVIVPDDQLSLAIGKEGQNARLAARLTGMHIDIKNETLAADILREMPQEVVEEGEEGEQRCEYVGPTGIQCRNMARPGSRFCGIHEKLAQMGDAPVSSDPDSLI</sequence>
<evidence type="ECO:0000256" key="4">
    <source>
        <dbReference type="ARBA" id="ARBA00022884"/>
    </source>
</evidence>
<evidence type="ECO:0000256" key="6">
    <source>
        <dbReference type="ARBA" id="ARBA00023163"/>
    </source>
</evidence>
<dbReference type="RefSeq" id="WP_021726626.1">
    <property type="nucleotide sequence ID" value="NZ_AWEZ01000060.1"/>
</dbReference>
<dbReference type="InterPro" id="IPR015946">
    <property type="entry name" value="KH_dom-like_a/b"/>
</dbReference>
<dbReference type="eggNOG" id="COG0195">
    <property type="taxonomic scope" value="Bacteria"/>
</dbReference>
<dbReference type="CDD" id="cd02134">
    <property type="entry name" value="KH-II_NusA_rpt1"/>
    <property type="match status" value="1"/>
</dbReference>
<proteinExistence type="inferred from homology"/>
<gene>
    <name evidence="7 9" type="primary">nusA</name>
    <name evidence="9" type="ORF">HMPREF1316_1738</name>
</gene>
<organism evidence="9 10">
    <name type="scientific">Olsenella profusa F0195</name>
    <dbReference type="NCBI Taxonomy" id="1125712"/>
    <lineage>
        <taxon>Bacteria</taxon>
        <taxon>Bacillati</taxon>
        <taxon>Actinomycetota</taxon>
        <taxon>Coriobacteriia</taxon>
        <taxon>Coriobacteriales</taxon>
        <taxon>Atopobiaceae</taxon>
        <taxon>Olsenella</taxon>
    </lineage>
</organism>
<keyword evidence="2 7" id="KW-0963">Cytoplasm</keyword>
<dbReference type="InterPro" id="IPR036555">
    <property type="entry name" value="NusA_N_sf"/>
</dbReference>
<dbReference type="STRING" id="1125712.HMPREF1316_1738"/>
<keyword evidence="6 7" id="KW-0804">Transcription</keyword>
<comment type="function">
    <text evidence="7">Participates in both transcription termination and antitermination.</text>
</comment>
<evidence type="ECO:0000313" key="10">
    <source>
        <dbReference type="Proteomes" id="UP000016638"/>
    </source>
</evidence>
<dbReference type="InterPro" id="IPR058582">
    <property type="entry name" value="KH_NusA_2nd"/>
</dbReference>
<dbReference type="GO" id="GO:0003700">
    <property type="term" value="F:DNA-binding transcription factor activity"/>
    <property type="evidence" value="ECO:0007669"/>
    <property type="project" value="InterPro"/>
</dbReference>
<evidence type="ECO:0000313" key="9">
    <source>
        <dbReference type="EMBL" id="ERL07215.1"/>
    </source>
</evidence>
<evidence type="ECO:0000256" key="2">
    <source>
        <dbReference type="ARBA" id="ARBA00022490"/>
    </source>
</evidence>
<dbReference type="SUPFAM" id="SSF50249">
    <property type="entry name" value="Nucleic acid-binding proteins"/>
    <property type="match status" value="1"/>
</dbReference>
<dbReference type="SUPFAM" id="SSF54814">
    <property type="entry name" value="Prokaryotic type KH domain (KH-domain type II)"/>
    <property type="match status" value="2"/>
</dbReference>
<evidence type="ECO:0000256" key="7">
    <source>
        <dbReference type="HAMAP-Rule" id="MF_00945"/>
    </source>
</evidence>
<accession>U2TL94</accession>
<keyword evidence="10" id="KW-1185">Reference proteome</keyword>
<name>U2TL94_9ACTN</name>
<dbReference type="PANTHER" id="PTHR22648:SF0">
    <property type="entry name" value="TRANSCRIPTION TERMINATION_ANTITERMINATION PROTEIN NUSA"/>
    <property type="match status" value="1"/>
</dbReference>
<comment type="subcellular location">
    <subcellularLocation>
        <location evidence="7">Cytoplasm</location>
    </subcellularLocation>
</comment>
<comment type="similarity">
    <text evidence="7">Belongs to the NusA family.</text>
</comment>
<dbReference type="FunFam" id="3.30.300.20:FF:000005">
    <property type="entry name" value="Transcription termination/antitermination protein NusA"/>
    <property type="match status" value="1"/>
</dbReference>
<dbReference type="GO" id="GO:0031564">
    <property type="term" value="P:transcription antitermination"/>
    <property type="evidence" value="ECO:0007669"/>
    <property type="project" value="UniProtKB-UniRule"/>
</dbReference>
<comment type="caution">
    <text evidence="9">The sequence shown here is derived from an EMBL/GenBank/DDBJ whole genome shotgun (WGS) entry which is preliminary data.</text>
</comment>
<dbReference type="PROSITE" id="PS50084">
    <property type="entry name" value="KH_TYPE_1"/>
    <property type="match status" value="1"/>
</dbReference>
<dbReference type="SUPFAM" id="SSF69705">
    <property type="entry name" value="Transcription factor NusA, N-terminal domain"/>
    <property type="match status" value="1"/>
</dbReference>
<protein>
    <recommendedName>
        <fullName evidence="7">Transcription termination/antitermination protein NusA</fullName>
    </recommendedName>
</protein>
<evidence type="ECO:0000256" key="1">
    <source>
        <dbReference type="ARBA" id="ARBA00022472"/>
    </source>
</evidence>
<feature type="domain" description="S1 motif" evidence="8">
    <location>
        <begin position="120"/>
        <end position="205"/>
    </location>
</feature>
<evidence type="ECO:0000259" key="8">
    <source>
        <dbReference type="PROSITE" id="PS50126"/>
    </source>
</evidence>
<reference evidence="9 10" key="1">
    <citation type="submission" date="2013-08" db="EMBL/GenBank/DDBJ databases">
        <authorList>
            <person name="Durkin A.S."/>
            <person name="Haft D.R."/>
            <person name="McCorrison J."/>
            <person name="Torralba M."/>
            <person name="Gillis M."/>
            <person name="Haft D.H."/>
            <person name="Methe B."/>
            <person name="Sutton G."/>
            <person name="Nelson K.E."/>
        </authorList>
    </citation>
    <scope>NUCLEOTIDE SEQUENCE [LARGE SCALE GENOMIC DNA]</scope>
    <source>
        <strain evidence="9 10">F0195</strain>
    </source>
</reference>
<keyword evidence="5 7" id="KW-0805">Transcription regulation</keyword>
<dbReference type="InterPro" id="IPR030842">
    <property type="entry name" value="TF_NusA_bacterial"/>
</dbReference>
<dbReference type="InterPro" id="IPR012340">
    <property type="entry name" value="NA-bd_OB-fold"/>
</dbReference>
<dbReference type="InterPro" id="IPR009019">
    <property type="entry name" value="KH_sf_prok-type"/>
</dbReference>
<dbReference type="GO" id="GO:0005829">
    <property type="term" value="C:cytosol"/>
    <property type="evidence" value="ECO:0007669"/>
    <property type="project" value="TreeGrafter"/>
</dbReference>
<dbReference type="AlphaFoldDB" id="U2TL94"/>
<dbReference type="Proteomes" id="UP000016638">
    <property type="component" value="Unassembled WGS sequence"/>
</dbReference>
<dbReference type="CDD" id="cd22529">
    <property type="entry name" value="KH-II_NusA_rpt2"/>
    <property type="match status" value="1"/>
</dbReference>
<evidence type="ECO:0000256" key="5">
    <source>
        <dbReference type="ARBA" id="ARBA00023015"/>
    </source>
</evidence>
<keyword evidence="3 7" id="KW-0889">Transcription antitermination</keyword>
<dbReference type="GO" id="GO:0006353">
    <property type="term" value="P:DNA-templated transcription termination"/>
    <property type="evidence" value="ECO:0007669"/>
    <property type="project" value="UniProtKB-UniRule"/>
</dbReference>
<keyword evidence="1 7" id="KW-0806">Transcription termination</keyword>
<keyword evidence="4 7" id="KW-0694">RNA-binding</keyword>
<dbReference type="PANTHER" id="PTHR22648">
    <property type="entry name" value="TRANSCRIPTION TERMINATION FACTOR NUSA"/>
    <property type="match status" value="1"/>
</dbReference>
<dbReference type="InterPro" id="IPR013735">
    <property type="entry name" value="TF_NusA_N"/>
</dbReference>
<dbReference type="NCBIfam" id="TIGR01953">
    <property type="entry name" value="NusA"/>
    <property type="match status" value="1"/>
</dbReference>
<dbReference type="GO" id="GO:0003723">
    <property type="term" value="F:RNA binding"/>
    <property type="evidence" value="ECO:0007669"/>
    <property type="project" value="UniProtKB-UniRule"/>
</dbReference>
<dbReference type="PATRIC" id="fig|1125712.3.peg.1723"/>
<comment type="subunit">
    <text evidence="7">Monomer. Binds directly to the core enzyme of the DNA-dependent RNA polymerase and to nascent RNA.</text>
</comment>